<accession>A0A3B6EIP5</accession>
<dbReference type="Gramene" id="TraesJAG3A03G01442050.1">
    <property type="protein sequence ID" value="TraesJAG3A03G01442050.1.CDS1"/>
    <property type="gene ID" value="TraesJAG3A03G01442050"/>
</dbReference>
<evidence type="ECO:0000313" key="1">
    <source>
        <dbReference type="EnsemblPlants" id="TraesCS3A02G265600.1.cds1"/>
    </source>
</evidence>
<dbReference type="Gramene" id="TraesCS3A03G0674800.1">
    <property type="protein sequence ID" value="TraesCS3A03G0674800.1.CDS1"/>
    <property type="gene ID" value="TraesCS3A03G0674800"/>
</dbReference>
<dbReference type="Gramene" id="TraesNOR3A03G01454010.1">
    <property type="protein sequence ID" value="TraesNOR3A03G01454010.1.CDS1"/>
    <property type="gene ID" value="TraesNOR3A03G01454010"/>
</dbReference>
<dbReference type="Gramene" id="TraesCAD_scaffold_004711_01G000200.1">
    <property type="protein sequence ID" value="TraesCAD_scaffold_004711_01G000200.1"/>
    <property type="gene ID" value="TraesCAD_scaffold_004711_01G000200"/>
</dbReference>
<proteinExistence type="predicted"/>
<protein>
    <submittedName>
        <fullName evidence="1">Uncharacterized protein</fullName>
    </submittedName>
</protein>
<dbReference type="Gramene" id="TraesARI3A03G01454170.1">
    <property type="protein sequence ID" value="TraesARI3A03G01454170.1.CDS1"/>
    <property type="gene ID" value="TraesARI3A03G01454170"/>
</dbReference>
<dbReference type="Gramene" id="TraesCS3A02G265600.1">
    <property type="protein sequence ID" value="TraesCS3A02G265600.1.cds1"/>
    <property type="gene ID" value="TraesCS3A02G265600"/>
</dbReference>
<dbReference type="Gramene" id="TraesRN3A0100692600.1">
    <property type="protein sequence ID" value="TraesRN3A0100692600.1"/>
    <property type="gene ID" value="TraesRN3A0100692600"/>
</dbReference>
<dbReference type="Gramene" id="TraesSYM3A03G01455610.1">
    <property type="protein sequence ID" value="TraesSYM3A03G01455610.1.CDS1"/>
    <property type="gene ID" value="TraesSYM3A03G01455610"/>
</dbReference>
<dbReference type="EnsemblPlants" id="TraesCS3A02G265600.1">
    <property type="protein sequence ID" value="TraesCS3A02G265600.1.cds1"/>
    <property type="gene ID" value="TraesCS3A02G265600"/>
</dbReference>
<dbReference type="PaxDb" id="4565-Traes_3AL_5D183E207.1"/>
<reference evidence="1" key="2">
    <citation type="submission" date="2018-10" db="UniProtKB">
        <authorList>
            <consortium name="EnsemblPlants"/>
        </authorList>
    </citation>
    <scope>IDENTIFICATION</scope>
</reference>
<dbReference type="Gramene" id="TraesJUL3A03G01445430.1">
    <property type="protein sequence ID" value="TraesJUL3A03G01445430.1.CDS1"/>
    <property type="gene ID" value="TraesJUL3A03G01445430"/>
</dbReference>
<organism evidence="1">
    <name type="scientific">Triticum aestivum</name>
    <name type="common">Wheat</name>
    <dbReference type="NCBI Taxonomy" id="4565"/>
    <lineage>
        <taxon>Eukaryota</taxon>
        <taxon>Viridiplantae</taxon>
        <taxon>Streptophyta</taxon>
        <taxon>Embryophyta</taxon>
        <taxon>Tracheophyta</taxon>
        <taxon>Spermatophyta</taxon>
        <taxon>Magnoliopsida</taxon>
        <taxon>Liliopsida</taxon>
        <taxon>Poales</taxon>
        <taxon>Poaceae</taxon>
        <taxon>BOP clade</taxon>
        <taxon>Pooideae</taxon>
        <taxon>Triticodae</taxon>
        <taxon>Triticeae</taxon>
        <taxon>Triticinae</taxon>
        <taxon>Triticum</taxon>
    </lineage>
</organism>
<dbReference type="AlphaFoldDB" id="A0A3B6EIP5"/>
<keyword evidence="2" id="KW-1185">Reference proteome</keyword>
<sequence length="101" mass="11390">MRRPVRACGGELRRYGPRYMYISLSLSLSLFSRHLLTSYCSSSENILPSSCFVCGSSFFFRLYPEAVSDAFLAWRSSFVMLGTSMCLVNVLLSLECIGYTL</sequence>
<dbReference type="Gramene" id="TraesLDM3A03G01434060.1">
    <property type="protein sequence ID" value="TraesLDM3A03G01434060.1.CDS1"/>
    <property type="gene ID" value="TraesLDM3A03G01434060"/>
</dbReference>
<dbReference type="Proteomes" id="UP000019116">
    <property type="component" value="Chromosome 3A"/>
</dbReference>
<dbReference type="Gramene" id="TraesSTA3A03G01424800.1">
    <property type="protein sequence ID" value="TraesSTA3A03G01424800.1.CDS1"/>
    <property type="gene ID" value="TraesSTA3A03G01424800"/>
</dbReference>
<dbReference type="Gramene" id="TraesCLE_scaffold_002785_01G000200.1">
    <property type="protein sequence ID" value="TraesCLE_scaffold_002785_01G000200.1"/>
    <property type="gene ID" value="TraesCLE_scaffold_002785_01G000200"/>
</dbReference>
<evidence type="ECO:0000313" key="2">
    <source>
        <dbReference type="Proteomes" id="UP000019116"/>
    </source>
</evidence>
<name>A0A3B6EIP5_WHEAT</name>
<dbReference type="Gramene" id="TraesLAC3A03G01377400.1">
    <property type="protein sequence ID" value="TraesLAC3A03G01377400.1.CDS1"/>
    <property type="gene ID" value="TraesLAC3A03G01377400"/>
</dbReference>
<reference evidence="1" key="1">
    <citation type="submission" date="2018-08" db="EMBL/GenBank/DDBJ databases">
        <authorList>
            <person name="Rossello M."/>
        </authorList>
    </citation>
    <scope>NUCLEOTIDE SEQUENCE [LARGE SCALE GENOMIC DNA]</scope>
    <source>
        <strain evidence="1">cv. Chinese Spring</strain>
    </source>
</reference>
<dbReference type="Gramene" id="TraesMAC3A03G01431030.1">
    <property type="protein sequence ID" value="TraesMAC3A03G01431030.1.CDS1"/>
    <property type="gene ID" value="TraesMAC3A03G01431030"/>
</dbReference>